<dbReference type="EMBL" id="JH109153">
    <property type="protein sequence ID" value="EGW20670.1"/>
    <property type="molecule type" value="Genomic_DNA"/>
</dbReference>
<evidence type="ECO:0000313" key="3">
    <source>
        <dbReference type="Proteomes" id="UP000004664"/>
    </source>
</evidence>
<evidence type="ECO:0000313" key="2">
    <source>
        <dbReference type="EMBL" id="EGW20670.1"/>
    </source>
</evidence>
<feature type="domain" description="HTH cro/C1-type" evidence="1">
    <location>
        <begin position="11"/>
        <end position="45"/>
    </location>
</feature>
<dbReference type="PROSITE" id="PS50943">
    <property type="entry name" value="HTH_CROC1"/>
    <property type="match status" value="1"/>
</dbReference>
<dbReference type="HOGENOM" id="CLU_139664_1_1_6"/>
<reference evidence="2 3" key="1">
    <citation type="submission" date="2011-06" db="EMBL/GenBank/DDBJ databases">
        <title>Genomic sequence of Methylobacter tundripaludum SV96.</title>
        <authorList>
            <consortium name="US DOE Joint Genome Institute"/>
            <person name="Lucas S."/>
            <person name="Han J."/>
            <person name="Lapidus A."/>
            <person name="Cheng J.-F."/>
            <person name="Goodwin L."/>
            <person name="Pitluck S."/>
            <person name="Held B."/>
            <person name="Detter J.C."/>
            <person name="Han C."/>
            <person name="Tapia R."/>
            <person name="Land M."/>
            <person name="Hauser L."/>
            <person name="Kyrpides N."/>
            <person name="Ivanova N."/>
            <person name="Ovchinnikova G."/>
            <person name="Pagani I."/>
            <person name="Klotz M.G."/>
            <person name="Dispirito A.A."/>
            <person name="Murrell J.C."/>
            <person name="Dunfield P."/>
            <person name="Kalyuzhnaya M.G."/>
            <person name="Svenning M."/>
            <person name="Trotsenko Y.A."/>
            <person name="Stein L.Y."/>
            <person name="Woyke T."/>
        </authorList>
    </citation>
    <scope>NUCLEOTIDE SEQUENCE [LARGE SCALE GENOMIC DNA]</scope>
    <source>
        <strain evidence="3">ATCC BAA-1195 / DSM 17260 / SV96</strain>
    </source>
</reference>
<dbReference type="CDD" id="cd00093">
    <property type="entry name" value="HTH_XRE"/>
    <property type="match status" value="1"/>
</dbReference>
<accession>G3J0E8</accession>
<evidence type="ECO:0000259" key="1">
    <source>
        <dbReference type="PROSITE" id="PS50943"/>
    </source>
</evidence>
<dbReference type="Proteomes" id="UP000004664">
    <property type="component" value="Unassembled WGS sequence"/>
</dbReference>
<name>G3J0E8_METTV</name>
<dbReference type="InterPro" id="IPR010982">
    <property type="entry name" value="Lambda_DNA-bd_dom_sf"/>
</dbReference>
<protein>
    <recommendedName>
        <fullName evidence="1">HTH cro/C1-type domain-containing protein</fullName>
    </recommendedName>
</protein>
<dbReference type="RefSeq" id="WP_006893036.1">
    <property type="nucleotide sequence ID" value="NZ_JH109153.1"/>
</dbReference>
<dbReference type="Gene3D" id="1.10.260.40">
    <property type="entry name" value="lambda repressor-like DNA-binding domains"/>
    <property type="match status" value="1"/>
</dbReference>
<dbReference type="eggNOG" id="COG1396">
    <property type="taxonomic scope" value="Bacteria"/>
</dbReference>
<dbReference type="STRING" id="697282.Mettu_3819"/>
<organism evidence="2 3">
    <name type="scientific">Methylobacter tundripaludum (strain ATCC BAA-1195 / DSM 17260 / SV96)</name>
    <dbReference type="NCBI Taxonomy" id="697282"/>
    <lineage>
        <taxon>Bacteria</taxon>
        <taxon>Pseudomonadati</taxon>
        <taxon>Pseudomonadota</taxon>
        <taxon>Gammaproteobacteria</taxon>
        <taxon>Methylococcales</taxon>
        <taxon>Methylococcaceae</taxon>
        <taxon>Methylobacter</taxon>
    </lineage>
</organism>
<dbReference type="Pfam" id="PF12844">
    <property type="entry name" value="HTH_19"/>
    <property type="match status" value="1"/>
</dbReference>
<sequence length="92" mass="10454">MIDQFEINQRLKDLRAHLDLTVDEFSLQTGIKSGQISSIENNRQKLYGWQIQAISTVWPEYAYWLATGQTIPAAGQISPEIEETRKNLSTGT</sequence>
<gene>
    <name evidence="2" type="ORF">Mettu_3819</name>
</gene>
<proteinExistence type="predicted"/>
<dbReference type="InterPro" id="IPR001387">
    <property type="entry name" value="Cro/C1-type_HTH"/>
</dbReference>
<dbReference type="GO" id="GO:0003677">
    <property type="term" value="F:DNA binding"/>
    <property type="evidence" value="ECO:0007669"/>
    <property type="project" value="InterPro"/>
</dbReference>
<dbReference type="SUPFAM" id="SSF47413">
    <property type="entry name" value="lambda repressor-like DNA-binding domains"/>
    <property type="match status" value="1"/>
</dbReference>
<dbReference type="AlphaFoldDB" id="G3J0E8"/>
<keyword evidence="3" id="KW-1185">Reference proteome</keyword>
<dbReference type="OrthoDB" id="6302218at2"/>